<accession>A0A1W1BUX6</accession>
<gene>
    <name evidence="1" type="ORF">MNB_SV-14-1330</name>
</gene>
<dbReference type="Pfam" id="PF13181">
    <property type="entry name" value="TPR_8"/>
    <property type="match status" value="1"/>
</dbReference>
<dbReference type="EMBL" id="FPHN01000074">
    <property type="protein sequence ID" value="SFV57323.1"/>
    <property type="molecule type" value="Genomic_DNA"/>
</dbReference>
<dbReference type="Gene3D" id="1.25.40.10">
    <property type="entry name" value="Tetratricopeptide repeat domain"/>
    <property type="match status" value="1"/>
</dbReference>
<proteinExistence type="predicted"/>
<organism evidence="1">
    <name type="scientific">hydrothermal vent metagenome</name>
    <dbReference type="NCBI Taxonomy" id="652676"/>
    <lineage>
        <taxon>unclassified sequences</taxon>
        <taxon>metagenomes</taxon>
        <taxon>ecological metagenomes</taxon>
    </lineage>
</organism>
<dbReference type="AlphaFoldDB" id="A0A1W1BUX6"/>
<dbReference type="InterPro" id="IPR006597">
    <property type="entry name" value="Sel1-like"/>
</dbReference>
<dbReference type="SMART" id="SM00671">
    <property type="entry name" value="SEL1"/>
    <property type="match status" value="3"/>
</dbReference>
<protein>
    <recommendedName>
        <fullName evidence="2">Beta-lactamase</fullName>
    </recommendedName>
</protein>
<evidence type="ECO:0000313" key="1">
    <source>
        <dbReference type="EMBL" id="SFV57323.1"/>
    </source>
</evidence>
<name>A0A1W1BUX6_9ZZZZ</name>
<reference evidence="1" key="1">
    <citation type="submission" date="2016-10" db="EMBL/GenBank/DDBJ databases">
        <authorList>
            <person name="de Groot N.N."/>
        </authorList>
    </citation>
    <scope>NUCLEOTIDE SEQUENCE</scope>
</reference>
<dbReference type="InterPro" id="IPR019734">
    <property type="entry name" value="TPR_rpt"/>
</dbReference>
<dbReference type="InterPro" id="IPR011990">
    <property type="entry name" value="TPR-like_helical_dom_sf"/>
</dbReference>
<sequence length="235" mass="26289">MKNKLLWLSVALTLGLNASEFTEAKRDCDNNIAQGCHTLGYIYFAEKNNKTLGLKFYNKASSLGYVKSYVAMAYIYDEQGDDEKAKQYLKKACNLGSDLGCGILGQKYFEQNQYKKASPFLKKACDSRNLGKLIKQDACQYLEDISKTVIGTNTDAYRNCLMSNKMYSNVGKICLKALPKKSDYSLLSEKNKRAFKKCLNKEDIPVAMTMVLSGSSEEACAIKLGLKFISTNQQP</sequence>
<dbReference type="SUPFAM" id="SSF81901">
    <property type="entry name" value="HCP-like"/>
    <property type="match status" value="1"/>
</dbReference>
<evidence type="ECO:0008006" key="2">
    <source>
        <dbReference type="Google" id="ProtNLM"/>
    </source>
</evidence>